<dbReference type="GO" id="GO:0051287">
    <property type="term" value="F:NAD binding"/>
    <property type="evidence" value="ECO:0007669"/>
    <property type="project" value="InterPro"/>
</dbReference>
<evidence type="ECO:0000256" key="3">
    <source>
        <dbReference type="PIRSR" id="PIRSR000103-1"/>
    </source>
</evidence>
<dbReference type="GO" id="GO:0016491">
    <property type="term" value="F:oxidoreductase activity"/>
    <property type="evidence" value="ECO:0007669"/>
    <property type="project" value="UniProtKB-KW"/>
</dbReference>
<keyword evidence="7" id="KW-1185">Reference proteome</keyword>
<evidence type="ECO:0000259" key="5">
    <source>
        <dbReference type="Pfam" id="PF14833"/>
    </source>
</evidence>
<dbReference type="KEGG" id="meso:BSQ44_04815"/>
<evidence type="ECO:0000259" key="4">
    <source>
        <dbReference type="Pfam" id="PF03446"/>
    </source>
</evidence>
<reference evidence="7" key="1">
    <citation type="submission" date="2016-11" db="EMBL/GenBank/DDBJ databases">
        <title>Mesorhizobium oceanicum sp. nov., isolated from deep seawater in South China Sea.</title>
        <authorList>
            <person name="Fu G.-Y."/>
        </authorList>
    </citation>
    <scope>NUCLEOTIDE SEQUENCE [LARGE SCALE GENOMIC DNA]</scope>
    <source>
        <strain evidence="7">B7</strain>
    </source>
</reference>
<dbReference type="SUPFAM" id="SSF51735">
    <property type="entry name" value="NAD(P)-binding Rossmann-fold domains"/>
    <property type="match status" value="1"/>
</dbReference>
<dbReference type="Gene3D" id="1.10.1040.10">
    <property type="entry name" value="N-(1-d-carboxylethyl)-l-norvaline Dehydrogenase, domain 2"/>
    <property type="match status" value="1"/>
</dbReference>
<dbReference type="InterPro" id="IPR036291">
    <property type="entry name" value="NAD(P)-bd_dom_sf"/>
</dbReference>
<accession>A0A1L3SN50</accession>
<dbReference type="Pfam" id="PF03446">
    <property type="entry name" value="NAD_binding_2"/>
    <property type="match status" value="1"/>
</dbReference>
<dbReference type="OrthoDB" id="9812907at2"/>
<dbReference type="EMBL" id="CP018171">
    <property type="protein sequence ID" value="APH70781.1"/>
    <property type="molecule type" value="Genomic_DNA"/>
</dbReference>
<dbReference type="SUPFAM" id="SSF48179">
    <property type="entry name" value="6-phosphogluconate dehydrogenase C-terminal domain-like"/>
    <property type="match status" value="1"/>
</dbReference>
<dbReference type="Gene3D" id="3.40.50.720">
    <property type="entry name" value="NAD(P)-binding Rossmann-like Domain"/>
    <property type="match status" value="1"/>
</dbReference>
<dbReference type="InterPro" id="IPR029154">
    <property type="entry name" value="HIBADH-like_NADP-bd"/>
</dbReference>
<dbReference type="Pfam" id="PF14833">
    <property type="entry name" value="NAD_binding_11"/>
    <property type="match status" value="1"/>
</dbReference>
<name>A0A1L3SN50_9HYPH</name>
<evidence type="ECO:0000256" key="1">
    <source>
        <dbReference type="ARBA" id="ARBA00023002"/>
    </source>
</evidence>
<gene>
    <name evidence="6" type="ORF">BSQ44_04815</name>
</gene>
<dbReference type="AlphaFoldDB" id="A0A1L3SN50"/>
<dbReference type="InterPro" id="IPR008927">
    <property type="entry name" value="6-PGluconate_DH-like_C_sf"/>
</dbReference>
<proteinExistence type="predicted"/>
<dbReference type="InterPro" id="IPR006115">
    <property type="entry name" value="6PGDH_NADP-bd"/>
</dbReference>
<keyword evidence="2" id="KW-0520">NAD</keyword>
<keyword evidence="1" id="KW-0560">Oxidoreductase</keyword>
<dbReference type="Proteomes" id="UP000182840">
    <property type="component" value="Chromosome"/>
</dbReference>
<feature type="active site" evidence="3">
    <location>
        <position position="174"/>
    </location>
</feature>
<protein>
    <submittedName>
        <fullName evidence="6">2-hydroxy-3-oxopropionate reductase</fullName>
    </submittedName>
</protein>
<dbReference type="InterPro" id="IPR015815">
    <property type="entry name" value="HIBADH-related"/>
</dbReference>
<dbReference type="PIRSF" id="PIRSF000103">
    <property type="entry name" value="HIBADH"/>
    <property type="match status" value="1"/>
</dbReference>
<evidence type="ECO:0000313" key="6">
    <source>
        <dbReference type="EMBL" id="APH70781.1"/>
    </source>
</evidence>
<dbReference type="PANTHER" id="PTHR43060">
    <property type="entry name" value="3-HYDROXYISOBUTYRATE DEHYDROGENASE-LIKE 1, MITOCHONDRIAL-RELATED"/>
    <property type="match status" value="1"/>
</dbReference>
<evidence type="ECO:0000313" key="7">
    <source>
        <dbReference type="Proteomes" id="UP000182840"/>
    </source>
</evidence>
<sequence>MQADLIGIVGVGLMGHGIASSIQRSGRRIAFVDHPGNQPTDALVAAGAEVFATPAALAAHCDTIVLCVTGSPQVEAVLTGPDGVLAAIRPKTVIIDCSTAIPDSTRRMAAMVHEAGGRMLDAPMTRTPKEAAEGRLNLLVGGERALFEECLPLLQSFAENVTHAGPVGSGHVMKLLHNYVSLGFSAVLCEAAAAAGKAGIDPATFHAVLAQGGGKGVVLDRLAPFILDGDTGNFRFSISNAAKDIGYYGTMVETLGSAGAIATAVEGTYRGQVEAGEGERFVPEMIRLLS</sequence>
<feature type="domain" description="6-phosphogluconate dehydrogenase NADP-binding" evidence="4">
    <location>
        <begin position="6"/>
        <end position="165"/>
    </location>
</feature>
<evidence type="ECO:0000256" key="2">
    <source>
        <dbReference type="ARBA" id="ARBA00023027"/>
    </source>
</evidence>
<dbReference type="PANTHER" id="PTHR43060:SF15">
    <property type="entry name" value="3-HYDROXYISOBUTYRATE DEHYDROGENASE-LIKE 1, MITOCHONDRIAL-RELATED"/>
    <property type="match status" value="1"/>
</dbReference>
<dbReference type="RefSeq" id="WP_072602190.1">
    <property type="nucleotide sequence ID" value="NZ_CP018171.1"/>
</dbReference>
<feature type="domain" description="3-hydroxyisobutyrate dehydrogenase-like NAD-binding" evidence="5">
    <location>
        <begin position="168"/>
        <end position="288"/>
    </location>
</feature>
<dbReference type="InterPro" id="IPR013328">
    <property type="entry name" value="6PGD_dom2"/>
</dbReference>
<dbReference type="GO" id="GO:0050661">
    <property type="term" value="F:NADP binding"/>
    <property type="evidence" value="ECO:0007669"/>
    <property type="project" value="InterPro"/>
</dbReference>
<organism evidence="6 7">
    <name type="scientific">Aquibium oceanicum</name>
    <dbReference type="NCBI Taxonomy" id="1670800"/>
    <lineage>
        <taxon>Bacteria</taxon>
        <taxon>Pseudomonadati</taxon>
        <taxon>Pseudomonadota</taxon>
        <taxon>Alphaproteobacteria</taxon>
        <taxon>Hyphomicrobiales</taxon>
        <taxon>Phyllobacteriaceae</taxon>
        <taxon>Aquibium</taxon>
    </lineage>
</organism>